<evidence type="ECO:0000313" key="2">
    <source>
        <dbReference type="Proteomes" id="UP000499080"/>
    </source>
</evidence>
<evidence type="ECO:0000313" key="1">
    <source>
        <dbReference type="EMBL" id="GBL99822.1"/>
    </source>
</evidence>
<sequence length="125" mass="14292">MKYILKWKPSPLLTATEIQPCRSMENHSFSQPCYLQNLKHVMFPILQLFLPQTLRVDLTTVGLLNLRFSNPTVVQYFESKLIEAIKKSNTNVTFDSLFMSILLHCSSQMDDITNIINSPGLSVTL</sequence>
<comment type="caution">
    <text evidence="1">The sequence shown here is derived from an EMBL/GenBank/DDBJ whole genome shotgun (WGS) entry which is preliminary data.</text>
</comment>
<dbReference type="EMBL" id="BGPR01000151">
    <property type="protein sequence ID" value="GBL99822.1"/>
    <property type="molecule type" value="Genomic_DNA"/>
</dbReference>
<dbReference type="Proteomes" id="UP000499080">
    <property type="component" value="Unassembled WGS sequence"/>
</dbReference>
<dbReference type="AlphaFoldDB" id="A0A4Y2C608"/>
<organism evidence="1 2">
    <name type="scientific">Araneus ventricosus</name>
    <name type="common">Orbweaver spider</name>
    <name type="synonym">Epeira ventricosa</name>
    <dbReference type="NCBI Taxonomy" id="182803"/>
    <lineage>
        <taxon>Eukaryota</taxon>
        <taxon>Metazoa</taxon>
        <taxon>Ecdysozoa</taxon>
        <taxon>Arthropoda</taxon>
        <taxon>Chelicerata</taxon>
        <taxon>Arachnida</taxon>
        <taxon>Araneae</taxon>
        <taxon>Araneomorphae</taxon>
        <taxon>Entelegynae</taxon>
        <taxon>Araneoidea</taxon>
        <taxon>Araneidae</taxon>
        <taxon>Araneus</taxon>
    </lineage>
</organism>
<keyword evidence="2" id="KW-1185">Reference proteome</keyword>
<proteinExistence type="predicted"/>
<accession>A0A4Y2C608</accession>
<reference evidence="1 2" key="1">
    <citation type="journal article" date="2019" name="Sci. Rep.">
        <title>Orb-weaving spider Araneus ventricosus genome elucidates the spidroin gene catalogue.</title>
        <authorList>
            <person name="Kono N."/>
            <person name="Nakamura H."/>
            <person name="Ohtoshi R."/>
            <person name="Moran D.A.P."/>
            <person name="Shinohara A."/>
            <person name="Yoshida Y."/>
            <person name="Fujiwara M."/>
            <person name="Mori M."/>
            <person name="Tomita M."/>
            <person name="Arakawa K."/>
        </authorList>
    </citation>
    <scope>NUCLEOTIDE SEQUENCE [LARGE SCALE GENOMIC DNA]</scope>
</reference>
<name>A0A4Y2C608_ARAVE</name>
<gene>
    <name evidence="1" type="ORF">AVEN_162832_1</name>
</gene>
<protein>
    <submittedName>
        <fullName evidence="1">Uncharacterized protein</fullName>
    </submittedName>
</protein>